<protein>
    <submittedName>
        <fullName evidence="1">Uncharacterized protein</fullName>
    </submittedName>
</protein>
<dbReference type="Proteomes" id="UP000835052">
    <property type="component" value="Unassembled WGS sequence"/>
</dbReference>
<evidence type="ECO:0000313" key="2">
    <source>
        <dbReference type="Proteomes" id="UP000835052"/>
    </source>
</evidence>
<organism evidence="1 2">
    <name type="scientific">Caenorhabditis auriculariae</name>
    <dbReference type="NCBI Taxonomy" id="2777116"/>
    <lineage>
        <taxon>Eukaryota</taxon>
        <taxon>Metazoa</taxon>
        <taxon>Ecdysozoa</taxon>
        <taxon>Nematoda</taxon>
        <taxon>Chromadorea</taxon>
        <taxon>Rhabditida</taxon>
        <taxon>Rhabditina</taxon>
        <taxon>Rhabditomorpha</taxon>
        <taxon>Rhabditoidea</taxon>
        <taxon>Rhabditidae</taxon>
        <taxon>Peloderinae</taxon>
        <taxon>Caenorhabditis</taxon>
    </lineage>
</organism>
<accession>A0A8S1HA89</accession>
<dbReference type="AlphaFoldDB" id="A0A8S1HA89"/>
<evidence type="ECO:0000313" key="1">
    <source>
        <dbReference type="EMBL" id="CAD6192042.1"/>
    </source>
</evidence>
<gene>
    <name evidence="1" type="ORF">CAUJ_LOCUS7961</name>
</gene>
<proteinExistence type="predicted"/>
<comment type="caution">
    <text evidence="1">The sequence shown here is derived from an EMBL/GenBank/DDBJ whole genome shotgun (WGS) entry which is preliminary data.</text>
</comment>
<name>A0A8S1HA89_9PELO</name>
<sequence>MQTCVCESLWFVKDHSLIHSKSKRGERHGKLRQNGPELRRVYEGSSVIGCQMPPLPLELNYLSQTVQARCFGNLNGFADRFRSQ</sequence>
<dbReference type="EMBL" id="CAJGYM010000025">
    <property type="protein sequence ID" value="CAD6192042.1"/>
    <property type="molecule type" value="Genomic_DNA"/>
</dbReference>
<reference evidence="1" key="1">
    <citation type="submission" date="2020-10" db="EMBL/GenBank/DDBJ databases">
        <authorList>
            <person name="Kikuchi T."/>
        </authorList>
    </citation>
    <scope>NUCLEOTIDE SEQUENCE</scope>
    <source>
        <strain evidence="1">NKZ352</strain>
    </source>
</reference>
<keyword evidence="2" id="KW-1185">Reference proteome</keyword>